<dbReference type="EMBL" id="FMZC01000019">
    <property type="protein sequence ID" value="SDE50700.1"/>
    <property type="molecule type" value="Genomic_DNA"/>
</dbReference>
<reference evidence="2 3" key="1">
    <citation type="submission" date="2016-10" db="EMBL/GenBank/DDBJ databases">
        <authorList>
            <person name="de Groot N.N."/>
        </authorList>
    </citation>
    <scope>NUCLEOTIDE SEQUENCE [LARGE SCALE GENOMIC DNA]</scope>
    <source>
        <strain evidence="2 3">DSM 16619</strain>
    </source>
</reference>
<sequence length="120" mass="12769">MHQISRSLSSPAIEWEQPEKAIQLRYDTVGRTCALIFRLAANPSAAWFELPAASYSLSSDRRTVAYSVTDNQAGDSNTSVGAIDDPFAPMVVLAAAGITGVPALSQWGLVLMSLLLGLMA</sequence>
<dbReference type="Proteomes" id="UP000198781">
    <property type="component" value="Unassembled WGS sequence"/>
</dbReference>
<gene>
    <name evidence="2" type="ORF">SAMN05192589_11929</name>
</gene>
<evidence type="ECO:0000313" key="2">
    <source>
        <dbReference type="EMBL" id="SDE50700.1"/>
    </source>
</evidence>
<accession>A0A1G7DI03</accession>
<dbReference type="NCBIfam" id="TIGR04174">
    <property type="entry name" value="IPTL_CTERM"/>
    <property type="match status" value="1"/>
</dbReference>
<dbReference type="InterPro" id="IPR026442">
    <property type="entry name" value="IPTL_CTERM"/>
</dbReference>
<proteinExistence type="predicted"/>
<name>A0A1G7DI03_9BURK</name>
<evidence type="ECO:0000259" key="1">
    <source>
        <dbReference type="Pfam" id="PF18203"/>
    </source>
</evidence>
<dbReference type="OrthoDB" id="8821506at2"/>
<protein>
    <submittedName>
        <fullName evidence="2">IPTL-CTERM protein sorting domain-containing protein</fullName>
    </submittedName>
</protein>
<evidence type="ECO:0000313" key="3">
    <source>
        <dbReference type="Proteomes" id="UP000198781"/>
    </source>
</evidence>
<dbReference type="AlphaFoldDB" id="A0A1G7DI03"/>
<keyword evidence="3" id="KW-1185">Reference proteome</keyword>
<feature type="domain" description="IPTL-CTERM protein sorting" evidence="1">
    <location>
        <begin position="99"/>
        <end position="120"/>
    </location>
</feature>
<organism evidence="2 3">
    <name type="scientific">Paracidovorax valerianellae</name>
    <dbReference type="NCBI Taxonomy" id="187868"/>
    <lineage>
        <taxon>Bacteria</taxon>
        <taxon>Pseudomonadati</taxon>
        <taxon>Pseudomonadota</taxon>
        <taxon>Betaproteobacteria</taxon>
        <taxon>Burkholderiales</taxon>
        <taxon>Comamonadaceae</taxon>
        <taxon>Paracidovorax</taxon>
    </lineage>
</organism>
<dbReference type="Pfam" id="PF18203">
    <property type="entry name" value="IPTL-CTERM"/>
    <property type="match status" value="1"/>
</dbReference>